<feature type="region of interest" description="Disordered" evidence="15">
    <location>
        <begin position="392"/>
        <end position="418"/>
    </location>
</feature>
<evidence type="ECO:0000256" key="4">
    <source>
        <dbReference type="ARBA" id="ARBA00022723"/>
    </source>
</evidence>
<keyword evidence="9" id="KW-0131">Cell cycle</keyword>
<evidence type="ECO:0000256" key="5">
    <source>
        <dbReference type="ARBA" id="ARBA00022741"/>
    </source>
</evidence>
<dbReference type="GO" id="GO:0110031">
    <property type="term" value="P:negative regulation of G2/MI transition of meiotic cell cycle"/>
    <property type="evidence" value="ECO:0007669"/>
    <property type="project" value="TreeGrafter"/>
</dbReference>
<evidence type="ECO:0000256" key="13">
    <source>
        <dbReference type="PROSITE-ProRule" id="PRU10141"/>
    </source>
</evidence>
<evidence type="ECO:0000256" key="11">
    <source>
        <dbReference type="ARBA" id="ARBA00047899"/>
    </source>
</evidence>
<dbReference type="Proteomes" id="UP001176961">
    <property type="component" value="Unassembled WGS sequence"/>
</dbReference>
<dbReference type="InterPro" id="IPR017441">
    <property type="entry name" value="Protein_kinase_ATP_BS"/>
</dbReference>
<sequence>MECNEKNRSEPRLHTHPPTRVTVTRATRSFGRVYPPGFPVMKPHQISAMKSPMRTHLSPMYRFSKTKTYMEQCFDLIKVLGNGSFGQVLDVKCLETGKRFAIKKALRTFESSGKRRRQLLEVITHESVAPHPNIVQFEKAWEERGRLYIQTELCGPSLNEYRCEFGPLLEDELWTVLVDTLKALDHLHSENILHLDVKPSNIFISLDNSMCKLGDFGLAINLNLTSAEVADEGDRNYMAPEVLNGPPSAASDMFSLGVTMLELSTTVDVEDERTVIRKGPLPKSWFDGVPCTLREKIVRLLNFKPRCRPQAKRLLDETKKIDMHRAVFRTLRETSTPCDKEYYMDKDWEYEFEGMLDFCPHTQNSNIFLDVVYPPSLRTKRKKRLVFDDEDEKEKETAVEVKLDANTPSPTSAQPFTRVLDFDGSPPLKKAKISLSVK</sequence>
<feature type="compositionally biased region" description="Basic and acidic residues" evidence="15">
    <location>
        <begin position="394"/>
        <end position="403"/>
    </location>
</feature>
<evidence type="ECO:0000256" key="7">
    <source>
        <dbReference type="ARBA" id="ARBA00022840"/>
    </source>
</evidence>
<keyword evidence="4" id="KW-0479">Metal-binding</keyword>
<keyword evidence="5 13" id="KW-0547">Nucleotide-binding</keyword>
<organism evidence="17 18">
    <name type="scientific">Cylicocyclus nassatus</name>
    <name type="common">Nematode worm</name>
    <dbReference type="NCBI Taxonomy" id="53992"/>
    <lineage>
        <taxon>Eukaryota</taxon>
        <taxon>Metazoa</taxon>
        <taxon>Ecdysozoa</taxon>
        <taxon>Nematoda</taxon>
        <taxon>Chromadorea</taxon>
        <taxon>Rhabditida</taxon>
        <taxon>Rhabditina</taxon>
        <taxon>Rhabditomorpha</taxon>
        <taxon>Strongyloidea</taxon>
        <taxon>Strongylidae</taxon>
        <taxon>Cylicocyclus</taxon>
    </lineage>
</organism>
<dbReference type="Gene3D" id="1.10.510.10">
    <property type="entry name" value="Transferase(Phosphotransferase) domain 1"/>
    <property type="match status" value="1"/>
</dbReference>
<dbReference type="GO" id="GO:0005524">
    <property type="term" value="F:ATP binding"/>
    <property type="evidence" value="ECO:0007669"/>
    <property type="project" value="UniProtKB-UniRule"/>
</dbReference>
<dbReference type="InterPro" id="IPR011009">
    <property type="entry name" value="Kinase-like_dom_sf"/>
</dbReference>
<dbReference type="PROSITE" id="PS00107">
    <property type="entry name" value="PROTEIN_KINASE_ATP"/>
    <property type="match status" value="1"/>
</dbReference>
<proteinExistence type="inferred from homology"/>
<evidence type="ECO:0000256" key="2">
    <source>
        <dbReference type="ARBA" id="ARBA00022527"/>
    </source>
</evidence>
<comment type="catalytic activity">
    <reaction evidence="11">
        <text>L-threonyl-[protein] + ATP = O-phospho-L-threonyl-[protein] + ADP + H(+)</text>
        <dbReference type="Rhea" id="RHEA:46608"/>
        <dbReference type="Rhea" id="RHEA-COMP:11060"/>
        <dbReference type="Rhea" id="RHEA-COMP:11605"/>
        <dbReference type="ChEBI" id="CHEBI:15378"/>
        <dbReference type="ChEBI" id="CHEBI:30013"/>
        <dbReference type="ChEBI" id="CHEBI:30616"/>
        <dbReference type="ChEBI" id="CHEBI:61977"/>
        <dbReference type="ChEBI" id="CHEBI:456216"/>
        <dbReference type="EC" id="2.7.11.1"/>
    </reaction>
</comment>
<keyword evidence="8" id="KW-0460">Magnesium</keyword>
<protein>
    <recommendedName>
        <fullName evidence="1">non-specific serine/threonine protein kinase</fullName>
        <ecNumber evidence="1">2.7.11.1</ecNumber>
    </recommendedName>
</protein>
<accession>A0AA36GUP7</accession>
<name>A0AA36GUP7_CYLNA</name>
<dbReference type="GO" id="GO:0005737">
    <property type="term" value="C:cytoplasm"/>
    <property type="evidence" value="ECO:0007669"/>
    <property type="project" value="TreeGrafter"/>
</dbReference>
<dbReference type="GO" id="GO:0046872">
    <property type="term" value="F:metal ion binding"/>
    <property type="evidence" value="ECO:0007669"/>
    <property type="project" value="UniProtKB-KW"/>
</dbReference>
<comment type="caution">
    <text evidence="17">The sequence shown here is derived from an EMBL/GenBank/DDBJ whole genome shotgun (WGS) entry which is preliminary data.</text>
</comment>
<feature type="domain" description="Protein kinase" evidence="16">
    <location>
        <begin position="74"/>
        <end position="327"/>
    </location>
</feature>
<evidence type="ECO:0000256" key="9">
    <source>
        <dbReference type="ARBA" id="ARBA00023306"/>
    </source>
</evidence>
<dbReference type="SMART" id="SM00220">
    <property type="entry name" value="S_TKc"/>
    <property type="match status" value="1"/>
</dbReference>
<comment type="catalytic activity">
    <reaction evidence="12">
        <text>L-seryl-[protein] + ATP = O-phospho-L-seryl-[protein] + ADP + H(+)</text>
        <dbReference type="Rhea" id="RHEA:17989"/>
        <dbReference type="Rhea" id="RHEA-COMP:9863"/>
        <dbReference type="Rhea" id="RHEA-COMP:11604"/>
        <dbReference type="ChEBI" id="CHEBI:15378"/>
        <dbReference type="ChEBI" id="CHEBI:29999"/>
        <dbReference type="ChEBI" id="CHEBI:30616"/>
        <dbReference type="ChEBI" id="CHEBI:83421"/>
        <dbReference type="ChEBI" id="CHEBI:456216"/>
        <dbReference type="EC" id="2.7.11.1"/>
    </reaction>
</comment>
<dbReference type="EC" id="2.7.11.1" evidence="1"/>
<evidence type="ECO:0000256" key="14">
    <source>
        <dbReference type="RuleBase" id="RU000304"/>
    </source>
</evidence>
<dbReference type="PANTHER" id="PTHR11042:SF183">
    <property type="entry name" value="MEMBRANE-ASSOCIATED TYROSINE- AND THREONINE-SPECIFIC CDC2-INHIBITORY KINASE"/>
    <property type="match status" value="1"/>
</dbReference>
<dbReference type="Gene3D" id="3.30.200.20">
    <property type="entry name" value="Phosphorylase Kinase, domain 1"/>
    <property type="match status" value="1"/>
</dbReference>
<dbReference type="PANTHER" id="PTHR11042">
    <property type="entry name" value="EUKARYOTIC TRANSLATION INITIATION FACTOR 2-ALPHA KINASE EIF2-ALPHA KINASE -RELATED"/>
    <property type="match status" value="1"/>
</dbReference>
<evidence type="ECO:0000256" key="8">
    <source>
        <dbReference type="ARBA" id="ARBA00022842"/>
    </source>
</evidence>
<dbReference type="Pfam" id="PF00069">
    <property type="entry name" value="Pkinase"/>
    <property type="match status" value="1"/>
</dbReference>
<gene>
    <name evidence="17" type="ORF">CYNAS_LOCUS10525</name>
</gene>
<evidence type="ECO:0000256" key="1">
    <source>
        <dbReference type="ARBA" id="ARBA00012513"/>
    </source>
</evidence>
<evidence type="ECO:0000256" key="3">
    <source>
        <dbReference type="ARBA" id="ARBA00022679"/>
    </source>
</evidence>
<dbReference type="EMBL" id="CATQJL010000223">
    <property type="protein sequence ID" value="CAJ0598542.1"/>
    <property type="molecule type" value="Genomic_DNA"/>
</dbReference>
<keyword evidence="7 13" id="KW-0067">ATP-binding</keyword>
<dbReference type="InterPro" id="IPR008271">
    <property type="entry name" value="Ser/Thr_kinase_AS"/>
</dbReference>
<dbReference type="GO" id="GO:0004674">
    <property type="term" value="F:protein serine/threonine kinase activity"/>
    <property type="evidence" value="ECO:0007669"/>
    <property type="project" value="UniProtKB-KW"/>
</dbReference>
<evidence type="ECO:0000259" key="16">
    <source>
        <dbReference type="PROSITE" id="PS50011"/>
    </source>
</evidence>
<comment type="similarity">
    <text evidence="10">Belongs to the protein kinase superfamily. Ser/Thr protein kinase family. GCN2 subfamily.</text>
</comment>
<evidence type="ECO:0000256" key="6">
    <source>
        <dbReference type="ARBA" id="ARBA00022777"/>
    </source>
</evidence>
<evidence type="ECO:0000256" key="15">
    <source>
        <dbReference type="SAM" id="MobiDB-lite"/>
    </source>
</evidence>
<dbReference type="PROSITE" id="PS50011">
    <property type="entry name" value="PROTEIN_KINASE_DOM"/>
    <property type="match status" value="1"/>
</dbReference>
<keyword evidence="3" id="KW-0808">Transferase</keyword>
<evidence type="ECO:0000256" key="10">
    <source>
        <dbReference type="ARBA" id="ARBA00037982"/>
    </source>
</evidence>
<evidence type="ECO:0000256" key="12">
    <source>
        <dbReference type="ARBA" id="ARBA00048679"/>
    </source>
</evidence>
<keyword evidence="6" id="KW-0418">Kinase</keyword>
<evidence type="ECO:0000313" key="17">
    <source>
        <dbReference type="EMBL" id="CAJ0598542.1"/>
    </source>
</evidence>
<feature type="compositionally biased region" description="Polar residues" evidence="15">
    <location>
        <begin position="406"/>
        <end position="415"/>
    </location>
</feature>
<dbReference type="GO" id="GO:0005634">
    <property type="term" value="C:nucleus"/>
    <property type="evidence" value="ECO:0007669"/>
    <property type="project" value="TreeGrafter"/>
</dbReference>
<evidence type="ECO:0000313" key="18">
    <source>
        <dbReference type="Proteomes" id="UP001176961"/>
    </source>
</evidence>
<dbReference type="AlphaFoldDB" id="A0AA36GUP7"/>
<dbReference type="PROSITE" id="PS00108">
    <property type="entry name" value="PROTEIN_KINASE_ST"/>
    <property type="match status" value="1"/>
</dbReference>
<keyword evidence="18" id="KW-1185">Reference proteome</keyword>
<keyword evidence="2 14" id="KW-0723">Serine/threonine-protein kinase</keyword>
<dbReference type="GO" id="GO:0051321">
    <property type="term" value="P:meiotic cell cycle"/>
    <property type="evidence" value="ECO:0007669"/>
    <property type="project" value="TreeGrafter"/>
</dbReference>
<dbReference type="InterPro" id="IPR050339">
    <property type="entry name" value="CC_SR_Kinase"/>
</dbReference>
<dbReference type="SUPFAM" id="SSF56112">
    <property type="entry name" value="Protein kinase-like (PK-like)"/>
    <property type="match status" value="1"/>
</dbReference>
<feature type="binding site" evidence="13">
    <location>
        <position position="104"/>
    </location>
    <ligand>
        <name>ATP</name>
        <dbReference type="ChEBI" id="CHEBI:30616"/>
    </ligand>
</feature>
<dbReference type="InterPro" id="IPR000719">
    <property type="entry name" value="Prot_kinase_dom"/>
</dbReference>
<reference evidence="17" key="1">
    <citation type="submission" date="2023-07" db="EMBL/GenBank/DDBJ databases">
        <authorList>
            <consortium name="CYATHOMIX"/>
        </authorList>
    </citation>
    <scope>NUCLEOTIDE SEQUENCE</scope>
    <source>
        <strain evidence="17">N/A</strain>
    </source>
</reference>